<dbReference type="OrthoDB" id="5673206at2"/>
<dbReference type="Proteomes" id="UP000063964">
    <property type="component" value="Chromosome"/>
</dbReference>
<reference evidence="3" key="1">
    <citation type="submission" date="2016-02" db="EMBL/GenBank/DDBJ databases">
        <authorList>
            <person name="Holder M.E."/>
            <person name="Ajami N.J."/>
            <person name="Petrosino J.F."/>
        </authorList>
    </citation>
    <scope>NUCLEOTIDE SEQUENCE [LARGE SCALE GENOMIC DNA]</scope>
    <source>
        <strain evidence="3">DSM 12838</strain>
    </source>
</reference>
<proteinExistence type="predicted"/>
<gene>
    <name evidence="2" type="ORF">AXF15_01915</name>
</gene>
<evidence type="ECO:0000313" key="2">
    <source>
        <dbReference type="EMBL" id="AMD91993.1"/>
    </source>
</evidence>
<dbReference type="KEGG" id="doa:AXF15_01915"/>
<feature type="domain" description="Large polyvalent protein-associated" evidence="1">
    <location>
        <begin position="107"/>
        <end position="219"/>
    </location>
</feature>
<evidence type="ECO:0000259" key="1">
    <source>
        <dbReference type="Pfam" id="PF18798"/>
    </source>
</evidence>
<dbReference type="InterPro" id="IPR040824">
    <property type="entry name" value="LPD3"/>
</dbReference>
<dbReference type="RefSeq" id="WP_066602581.1">
    <property type="nucleotide sequence ID" value="NZ_CP014230.1"/>
</dbReference>
<protein>
    <recommendedName>
        <fullName evidence="1">Large polyvalent protein-associated domain-containing protein</fullName>
    </recommendedName>
</protein>
<dbReference type="AlphaFoldDB" id="A0A0X8JP67"/>
<dbReference type="EMBL" id="CP014230">
    <property type="protein sequence ID" value="AMD91993.1"/>
    <property type="molecule type" value="Genomic_DNA"/>
</dbReference>
<accession>A0A0X8JP67</accession>
<sequence length="420" mass="46534">MNRLCRDSRTHPLLHKRNDIRKPLPGQIGRMVAAVRRALRKIFPDLKLSNAEILEIVAKAKRAVVEGGGRQNTETTQTRMSRAVSEEDVARVLEMATVPRSAKTLAEARAIVRAFPDRDFVNSSTGLRATISLTNLTKMVSESAVRKSVSPAVHAQAVANVDVLFERALHEGAYPDRHNDPNIAAIHRFYAPMLSDGGLLQVKLTVKELKRADQGNRVYSVEAMEIQEPARNWKDSTVAEKLPTSFPHAGSFDQEIVTQWAQVNRRKDLRFSQNLPQPDNAETESAHQYREAERAYGGRAAYDKAKADGRTKLTYGQWVQVRTPNFKKWFGDWEAVANRKFLDGSPISVLTGEEFKPDGVPLTQKVPRWYAENGYSSVNVDGIGPVALDAVAVKHSLGHGIGRDKATAFAAVPHCCPAKG</sequence>
<dbReference type="Pfam" id="PF18798">
    <property type="entry name" value="LPD3"/>
    <property type="match status" value="1"/>
</dbReference>
<name>A0A0X8JP67_9BACT</name>
<organism evidence="2 3">
    <name type="scientific">Desulfomicrobium orale DSM 12838</name>
    <dbReference type="NCBI Taxonomy" id="888061"/>
    <lineage>
        <taxon>Bacteria</taxon>
        <taxon>Pseudomonadati</taxon>
        <taxon>Thermodesulfobacteriota</taxon>
        <taxon>Desulfovibrionia</taxon>
        <taxon>Desulfovibrionales</taxon>
        <taxon>Desulfomicrobiaceae</taxon>
        <taxon>Desulfomicrobium</taxon>
    </lineage>
</organism>
<keyword evidence="3" id="KW-1185">Reference proteome</keyword>
<evidence type="ECO:0000313" key="3">
    <source>
        <dbReference type="Proteomes" id="UP000063964"/>
    </source>
</evidence>